<dbReference type="Pfam" id="PF01095">
    <property type="entry name" value="Pectinesterase"/>
    <property type="match status" value="1"/>
</dbReference>
<comment type="pathway">
    <text evidence="2 13">Glycan metabolism; pectin degradation; 2-dehydro-3-deoxy-D-gluconate from pectin: step 1/5.</text>
</comment>
<dbReference type="InterPro" id="IPR012334">
    <property type="entry name" value="Pectin_lyas_fold"/>
</dbReference>
<evidence type="ECO:0000256" key="2">
    <source>
        <dbReference type="ARBA" id="ARBA00005184"/>
    </source>
</evidence>
<dbReference type="CDD" id="cd15798">
    <property type="entry name" value="PMEI-like_3"/>
    <property type="match status" value="1"/>
</dbReference>
<dbReference type="NCBIfam" id="TIGR01614">
    <property type="entry name" value="PME_inhib"/>
    <property type="match status" value="1"/>
</dbReference>
<comment type="catalytic activity">
    <reaction evidence="11 13">
        <text>[(1-&gt;4)-alpha-D-galacturonosyl methyl ester](n) + n H2O = [(1-&gt;4)-alpha-D-galacturonosyl](n) + n methanol + n H(+)</text>
        <dbReference type="Rhea" id="RHEA:22380"/>
        <dbReference type="Rhea" id="RHEA-COMP:14570"/>
        <dbReference type="Rhea" id="RHEA-COMP:14573"/>
        <dbReference type="ChEBI" id="CHEBI:15377"/>
        <dbReference type="ChEBI" id="CHEBI:15378"/>
        <dbReference type="ChEBI" id="CHEBI:17790"/>
        <dbReference type="ChEBI" id="CHEBI:140522"/>
        <dbReference type="ChEBI" id="CHEBI:140523"/>
        <dbReference type="EC" id="3.1.1.11"/>
    </reaction>
</comment>
<dbReference type="GO" id="GO:0030599">
    <property type="term" value="F:pectinesterase activity"/>
    <property type="evidence" value="ECO:0007669"/>
    <property type="project" value="UniProtKB-UniRule"/>
</dbReference>
<dbReference type="FunFam" id="2.160.20.10:FF:000029">
    <property type="entry name" value="Pectinesterase 4"/>
    <property type="match status" value="1"/>
</dbReference>
<dbReference type="SUPFAM" id="SSF101148">
    <property type="entry name" value="Plant invertase/pectin methylesterase inhibitor"/>
    <property type="match status" value="1"/>
</dbReference>
<evidence type="ECO:0000256" key="4">
    <source>
        <dbReference type="ARBA" id="ARBA00007786"/>
    </source>
</evidence>
<comment type="function">
    <text evidence="13">Acts in the modification of cell walls via demethylesterification of cell wall pectin.</text>
</comment>
<dbReference type="Gene3D" id="2.160.20.10">
    <property type="entry name" value="Single-stranded right-handed beta-helix, Pectin lyase-like"/>
    <property type="match status" value="1"/>
</dbReference>
<organism evidence="16 17">
    <name type="scientific">Apium graveolens</name>
    <name type="common">Celery</name>
    <dbReference type="NCBI Taxonomy" id="4045"/>
    <lineage>
        <taxon>Eukaryota</taxon>
        <taxon>Viridiplantae</taxon>
        <taxon>Streptophyta</taxon>
        <taxon>Embryophyta</taxon>
        <taxon>Tracheophyta</taxon>
        <taxon>Spermatophyta</taxon>
        <taxon>Magnoliopsida</taxon>
        <taxon>eudicotyledons</taxon>
        <taxon>Gunneridae</taxon>
        <taxon>Pentapetalae</taxon>
        <taxon>asterids</taxon>
        <taxon>campanulids</taxon>
        <taxon>Apiales</taxon>
        <taxon>Apiaceae</taxon>
        <taxon>Apioideae</taxon>
        <taxon>apioid superclade</taxon>
        <taxon>Apieae</taxon>
        <taxon>Apium</taxon>
    </lineage>
</organism>
<dbReference type="Pfam" id="PF04043">
    <property type="entry name" value="PMEI"/>
    <property type="match status" value="1"/>
</dbReference>
<feature type="signal peptide" evidence="13">
    <location>
        <begin position="1"/>
        <end position="22"/>
    </location>
</feature>
<dbReference type="PROSITE" id="PS00503">
    <property type="entry name" value="PECTINESTERASE_2"/>
    <property type="match status" value="1"/>
</dbReference>
<dbReference type="InterPro" id="IPR035513">
    <property type="entry name" value="Invertase/methylesterase_inhib"/>
</dbReference>
<dbReference type="SMART" id="SM00856">
    <property type="entry name" value="PMEI"/>
    <property type="match status" value="1"/>
</dbReference>
<dbReference type="SUPFAM" id="SSF51126">
    <property type="entry name" value="Pectin lyase-like"/>
    <property type="match status" value="1"/>
</dbReference>
<evidence type="ECO:0000256" key="8">
    <source>
        <dbReference type="ARBA" id="ARBA00022801"/>
    </source>
</evidence>
<comment type="subcellular location">
    <subcellularLocation>
        <location evidence="1 13">Secreted</location>
        <location evidence="1 13">Cell wall</location>
    </subcellularLocation>
</comment>
<keyword evidence="7 13" id="KW-0964">Secreted</keyword>
<feature type="domain" description="Pectinesterase inhibitor" evidence="15">
    <location>
        <begin position="48"/>
        <end position="200"/>
    </location>
</feature>
<dbReference type="FunFam" id="1.20.140.40:FF:000001">
    <property type="entry name" value="Pectinesterase"/>
    <property type="match status" value="1"/>
</dbReference>
<dbReference type="UniPathway" id="UPA00545">
    <property type="reaction ID" value="UER00823"/>
</dbReference>
<gene>
    <name evidence="16" type="ORF">AG4045_008381</name>
</gene>
<evidence type="ECO:0000256" key="9">
    <source>
        <dbReference type="ARBA" id="ARBA00023085"/>
    </source>
</evidence>
<keyword evidence="17" id="KW-1185">Reference proteome</keyword>
<evidence type="ECO:0000256" key="12">
    <source>
        <dbReference type="PROSITE-ProRule" id="PRU10040"/>
    </source>
</evidence>
<dbReference type="GO" id="GO:0045490">
    <property type="term" value="P:pectin catabolic process"/>
    <property type="evidence" value="ECO:0007669"/>
    <property type="project" value="UniProtKB-UniRule"/>
</dbReference>
<evidence type="ECO:0000256" key="7">
    <source>
        <dbReference type="ARBA" id="ARBA00022525"/>
    </source>
</evidence>
<keyword evidence="8 13" id="KW-0378">Hydrolase</keyword>
<evidence type="ECO:0000256" key="5">
    <source>
        <dbReference type="ARBA" id="ARBA00013229"/>
    </source>
</evidence>
<comment type="similarity">
    <text evidence="4">In the C-terminal section; belongs to the pectinesterase family.</text>
</comment>
<evidence type="ECO:0000256" key="6">
    <source>
        <dbReference type="ARBA" id="ARBA00022512"/>
    </source>
</evidence>
<name>A0A6L5B6T4_APIGR</name>
<evidence type="ECO:0000256" key="11">
    <source>
        <dbReference type="ARBA" id="ARBA00047928"/>
    </source>
</evidence>
<protein>
    <recommendedName>
        <fullName evidence="5 13">Pectinesterase</fullName>
        <ecNumber evidence="5 13">3.1.1.11</ecNumber>
    </recommendedName>
</protein>
<reference evidence="16" key="1">
    <citation type="submission" date="2020-01" db="EMBL/GenBank/DDBJ databases">
        <title>The Celery Genome Sequence Reveals Sequential Paleo-tetraploidization, Resistance Gene Elimination, Karyotype Evolution, and Functional Innovation in Apiales.</title>
        <authorList>
            <person name="Song X."/>
        </authorList>
    </citation>
    <scope>NUCLEOTIDE SEQUENCE</scope>
    <source>
        <tissue evidence="16">Leaf</tissue>
    </source>
</reference>
<dbReference type="EMBL" id="WRXP01004389">
    <property type="protein sequence ID" value="KAF1001446.1"/>
    <property type="molecule type" value="Genomic_DNA"/>
</dbReference>
<feature type="chain" id="PRO_5027165102" description="Pectinesterase" evidence="13">
    <location>
        <begin position="23"/>
        <end position="649"/>
    </location>
</feature>
<keyword evidence="6 13" id="KW-0134">Cell wall</keyword>
<dbReference type="InterPro" id="IPR033131">
    <property type="entry name" value="Pectinesterase_Asp_AS"/>
</dbReference>
<evidence type="ECO:0000313" key="17">
    <source>
        <dbReference type="Proteomes" id="UP000593563"/>
    </source>
</evidence>
<dbReference type="EC" id="3.1.1.11" evidence="5 13"/>
<proteinExistence type="inferred from homology"/>
<dbReference type="Proteomes" id="UP000593563">
    <property type="component" value="Unassembled WGS sequence"/>
</dbReference>
<feature type="compositionally biased region" description="Low complexity" evidence="14">
    <location>
        <begin position="255"/>
        <end position="315"/>
    </location>
</feature>
<evidence type="ECO:0000313" key="16">
    <source>
        <dbReference type="EMBL" id="KAF1001446.1"/>
    </source>
</evidence>
<comment type="similarity">
    <text evidence="3">In the N-terminal section; belongs to the PMEI family.</text>
</comment>
<feature type="active site" evidence="12">
    <location>
        <position position="487"/>
    </location>
</feature>
<accession>A0A6L5B6T4</accession>
<sequence>MAKQKIAVISTCSILLLAMVVAVTFNFDSNSDNTDDSPETKSAVGTSTSNKAIKDICRPADYKKTCENSLASEAGNTTDPKELVKAAFKVTEKEVRDAIQKSSTLQDAAKDPRTADAYKSCQELLSHAVDDLYRSFQKFNISDIEKWDDYAYDLKIWLSGTVACQETCLEGFKKTEGENGKKMTELLTTSRELTANALAIVDDLTKAYASLTGSQRRLLSHNPFNAMFGILSDKKPSDDIPPDETVYRRRKVLATDAPAGAPEAETPGGAPGASSTPSGAPATPAAPSGAPAAPSGAPATPAAPSGAPGAPSGAPEAPPGAPAEARPMADKSQANAVVAQDGSGTYKTIGEALKAMPIGLGNTKQHIIYVKAGVYQEYLNIDRNMSNLVLIGDGPNETKITGNKSVIHDHITTYHTSTVGVDGFGFTAINICFENTAGNSGEQAVALRVSSDQSVFYNCRIDGYQDTLYAHAHRQFYRDCTIVGTIDYIFGDSAAVFQNCTMLIRKPGENQACMVTAHGRKFQYEPTGFVLQNCYITADPSAAAGTPFKSYLGRPWREFAKTIVMNSKIDSVIAATGWEPWPPNLFTDTCWYAEYENTGPAADTSGRVTWPGIKHVTKEEAEGFFPGKYLRGGEWIPSTGVPYNPGNMP</sequence>
<keyword evidence="10 13" id="KW-0961">Cell wall biogenesis/degradation</keyword>
<dbReference type="InterPro" id="IPR000070">
    <property type="entry name" value="Pectinesterase_cat"/>
</dbReference>
<dbReference type="PANTHER" id="PTHR31707">
    <property type="entry name" value="PECTINESTERASE"/>
    <property type="match status" value="1"/>
</dbReference>
<dbReference type="AlphaFoldDB" id="A0A6L5B6T4"/>
<feature type="region of interest" description="Disordered" evidence="14">
    <location>
        <begin position="255"/>
        <end position="337"/>
    </location>
</feature>
<dbReference type="GO" id="GO:0004857">
    <property type="term" value="F:enzyme inhibitor activity"/>
    <property type="evidence" value="ECO:0007669"/>
    <property type="project" value="InterPro"/>
</dbReference>
<dbReference type="PROSITE" id="PS00800">
    <property type="entry name" value="PECTINESTERASE_1"/>
    <property type="match status" value="1"/>
</dbReference>
<dbReference type="InterPro" id="IPR006501">
    <property type="entry name" value="Pectinesterase_inhib_dom"/>
</dbReference>
<evidence type="ECO:0000256" key="1">
    <source>
        <dbReference type="ARBA" id="ARBA00004191"/>
    </source>
</evidence>
<dbReference type="Gene3D" id="1.20.140.40">
    <property type="entry name" value="Invertase/pectin methylesterase inhibitor family protein"/>
    <property type="match status" value="1"/>
</dbReference>
<keyword evidence="13" id="KW-0732">Signal</keyword>
<comment type="caution">
    <text evidence="16">The sequence shown here is derived from an EMBL/GenBank/DDBJ whole genome shotgun (WGS) entry which is preliminary data.</text>
</comment>
<dbReference type="InterPro" id="IPR018040">
    <property type="entry name" value="Pectinesterase_Tyr_AS"/>
</dbReference>
<evidence type="ECO:0000256" key="13">
    <source>
        <dbReference type="RuleBase" id="RU000589"/>
    </source>
</evidence>
<evidence type="ECO:0000256" key="14">
    <source>
        <dbReference type="SAM" id="MobiDB-lite"/>
    </source>
</evidence>
<keyword evidence="9 13" id="KW-0063">Aspartyl esterase</keyword>
<evidence type="ECO:0000256" key="10">
    <source>
        <dbReference type="ARBA" id="ARBA00023316"/>
    </source>
</evidence>
<dbReference type="InterPro" id="IPR011050">
    <property type="entry name" value="Pectin_lyase_fold/virulence"/>
</dbReference>
<evidence type="ECO:0000259" key="15">
    <source>
        <dbReference type="SMART" id="SM00856"/>
    </source>
</evidence>
<evidence type="ECO:0000256" key="3">
    <source>
        <dbReference type="ARBA" id="ARBA00006027"/>
    </source>
</evidence>
<dbReference type="GO" id="GO:0042545">
    <property type="term" value="P:cell wall modification"/>
    <property type="evidence" value="ECO:0007669"/>
    <property type="project" value="UniProtKB-UniRule"/>
</dbReference>